<dbReference type="Gene3D" id="3.40.50.1820">
    <property type="entry name" value="alpha/beta hydrolase"/>
    <property type="match status" value="1"/>
</dbReference>
<dbReference type="SMART" id="SM00824">
    <property type="entry name" value="PKS_TE"/>
    <property type="match status" value="1"/>
</dbReference>
<gene>
    <name evidence="2" type="ORF">NCAST_05_04170</name>
</gene>
<accession>U5E501</accession>
<dbReference type="eggNOG" id="COG3319">
    <property type="taxonomic scope" value="Bacteria"/>
</dbReference>
<dbReference type="InterPro" id="IPR020802">
    <property type="entry name" value="TesA-like"/>
</dbReference>
<dbReference type="InterPro" id="IPR001031">
    <property type="entry name" value="Thioesterase"/>
</dbReference>
<sequence length="306" mass="30839">MVVSSDVSCVVSNPADPAATAACAWSPDRPDACPVVPVRADEYGDAAALSVVLPIRPRGPRVTGAPLFCLPGEAALAWSFAGLVACVDPDVPMYGLQAGESVPRSVRAYAGDLVTEIHRIAPEGPYQLLGWSAGGFVAHEIAALLRAAGAEVSVVLLDSDPATCDVTPSARPTVGEFVAGLGVEVATPDLSAAAAAAVLGTALAGTVHLTGADLDRLVDAAGAATTMLSGHRPSVLPGDLTVCVAGRGPDGTERPDPAAVVRGWRPYVEGTVTGVVLDGTPAELTAPDLLPELARVLAAAAPAVRR</sequence>
<proteinExistence type="predicted"/>
<reference evidence="2 3" key="1">
    <citation type="journal article" date="2014" name="BMC Genomics">
        <title>Genome based analysis of type-I polyketide synthase and nonribosomal peptide synthetase gene clusters in seven strains of five representative Nocardia species.</title>
        <authorList>
            <person name="Komaki H."/>
            <person name="Ichikawa N."/>
            <person name="Hosoyama A."/>
            <person name="Takahashi-Nakaguchi A."/>
            <person name="Matsuzawa T."/>
            <person name="Suzuki K."/>
            <person name="Fujita N."/>
            <person name="Gonoi T."/>
        </authorList>
    </citation>
    <scope>NUCLEOTIDE SEQUENCE [LARGE SCALE GENOMIC DNA]</scope>
    <source>
        <strain evidence="2 3">NBRC 15531</strain>
    </source>
</reference>
<dbReference type="STRING" id="1824.SAMN05444423_106254"/>
<organism evidence="2 3">
    <name type="scientific">Nocardia asteroides NBRC 15531</name>
    <dbReference type="NCBI Taxonomy" id="1110697"/>
    <lineage>
        <taxon>Bacteria</taxon>
        <taxon>Bacillati</taxon>
        <taxon>Actinomycetota</taxon>
        <taxon>Actinomycetes</taxon>
        <taxon>Mycobacteriales</taxon>
        <taxon>Nocardiaceae</taxon>
        <taxon>Nocardia</taxon>
    </lineage>
</organism>
<dbReference type="AlphaFoldDB" id="U5E501"/>
<evidence type="ECO:0000313" key="2">
    <source>
        <dbReference type="EMBL" id="GAD81980.1"/>
    </source>
</evidence>
<dbReference type="InterPro" id="IPR029058">
    <property type="entry name" value="AB_hydrolase_fold"/>
</dbReference>
<dbReference type="SUPFAM" id="SSF53474">
    <property type="entry name" value="alpha/beta-Hydrolases"/>
    <property type="match status" value="1"/>
</dbReference>
<feature type="domain" description="Thioesterase TesA-like" evidence="1">
    <location>
        <begin position="68"/>
        <end position="297"/>
    </location>
</feature>
<dbReference type="Pfam" id="PF00975">
    <property type="entry name" value="Thioesterase"/>
    <property type="match status" value="1"/>
</dbReference>
<dbReference type="Proteomes" id="UP000017048">
    <property type="component" value="Unassembled WGS sequence"/>
</dbReference>
<keyword evidence="3" id="KW-1185">Reference proteome</keyword>
<evidence type="ECO:0000313" key="3">
    <source>
        <dbReference type="Proteomes" id="UP000017048"/>
    </source>
</evidence>
<comment type="caution">
    <text evidence="2">The sequence shown here is derived from an EMBL/GenBank/DDBJ whole genome shotgun (WGS) entry which is preliminary data.</text>
</comment>
<evidence type="ECO:0000259" key="1">
    <source>
        <dbReference type="SMART" id="SM00824"/>
    </source>
</evidence>
<protein>
    <submittedName>
        <fullName evidence="2">Non-ribosomal peptide synthetase</fullName>
    </submittedName>
</protein>
<name>U5E501_NOCAS</name>
<dbReference type="EMBL" id="BAFO02000005">
    <property type="protein sequence ID" value="GAD81980.1"/>
    <property type="molecule type" value="Genomic_DNA"/>
</dbReference>